<dbReference type="EMBL" id="CP041090">
    <property type="protein sequence ID" value="QDF36117.1"/>
    <property type="molecule type" value="Genomic_DNA"/>
</dbReference>
<keyword evidence="1" id="KW-0472">Membrane</keyword>
<reference evidence="4 5" key="2">
    <citation type="journal article" date="2020" name="Int. J. Syst. Evol. Microbiol.">
        <title>Description and complete genome sequences of Bradyrhizobium symbiodeficiens sp. nov., a non-symbiotic bacterium associated with legumes native to Canada.</title>
        <authorList>
            <person name="Bromfield E.S.P."/>
            <person name="Cloutier S."/>
            <person name="Nguyen H.D.T."/>
        </authorList>
    </citation>
    <scope>NUCLEOTIDE SEQUENCE [LARGE SCALE GENOMIC DNA]</scope>
    <source>
        <strain evidence="3 5">101S1MB</strain>
        <strain evidence="2 4">65S1MB</strain>
    </source>
</reference>
<keyword evidence="1" id="KW-0812">Transmembrane</keyword>
<evidence type="ECO:0000313" key="2">
    <source>
        <dbReference type="EMBL" id="QDF36117.1"/>
    </source>
</evidence>
<feature type="transmembrane region" description="Helical" evidence="1">
    <location>
        <begin position="24"/>
        <end position="46"/>
    </location>
</feature>
<name>A0A2U8Q6F5_9BRAD</name>
<feature type="transmembrane region" description="Helical" evidence="1">
    <location>
        <begin position="58"/>
        <end position="79"/>
    </location>
</feature>
<dbReference type="Proteomes" id="UP000319298">
    <property type="component" value="Chromosome"/>
</dbReference>
<reference evidence="3" key="3">
    <citation type="submission" date="2024-02" db="EMBL/GenBank/DDBJ databases">
        <authorList>
            <person name="Bromfield E.S.P."/>
            <person name="Cloutier S."/>
            <person name="Nguyen H.D.T."/>
        </authorList>
    </citation>
    <scope>NUCLEOTIDE SEQUENCE</scope>
    <source>
        <strain evidence="3">101S1MB</strain>
        <strain evidence="2">65S1MB</strain>
    </source>
</reference>
<keyword evidence="4" id="KW-1185">Reference proteome</keyword>
<gene>
    <name evidence="2" type="ORF">FJN17_00215</name>
    <name evidence="3" type="ORF">HAV00_04960</name>
</gene>
<proteinExistence type="predicted"/>
<accession>A0A2U8Q6F5</accession>
<keyword evidence="1" id="KW-1133">Transmembrane helix</keyword>
<sequence>MAPFIFAPDMAMTAIDLAFVLHKLGFATALICVLLSLTVFAVLLVMEHETVGQAAVRALPLMLFALFGLFGAAMTRLIGRRAR</sequence>
<evidence type="ECO:0000256" key="1">
    <source>
        <dbReference type="SAM" id="Phobius"/>
    </source>
</evidence>
<dbReference type="KEGG" id="bsym:CIT39_04200"/>
<reference evidence="4" key="1">
    <citation type="submission" date="2019-06" db="EMBL/GenBank/DDBJ databases">
        <title>Whole-Genome Sequence of Bradyrhizobium sp. 3 Strain 65S1MB.</title>
        <authorList>
            <person name="Bromfield E.S.P."/>
            <person name="Cloutier S."/>
            <person name="Nguyen H.D.T."/>
        </authorList>
    </citation>
    <scope>NUCLEOTIDE SEQUENCE [LARGE SCALE GENOMIC DNA]</scope>
    <source>
        <strain evidence="4">65S1MB</strain>
    </source>
</reference>
<dbReference type="EMBL" id="CP050066">
    <property type="protein sequence ID" value="QIP05639.1"/>
    <property type="molecule type" value="Genomic_DNA"/>
</dbReference>
<dbReference type="RefSeq" id="WP_094973699.1">
    <property type="nucleotide sequence ID" value="NZ_CP029427.2"/>
</dbReference>
<evidence type="ECO:0000313" key="3">
    <source>
        <dbReference type="EMBL" id="QIP05639.1"/>
    </source>
</evidence>
<organism evidence="3 5">
    <name type="scientific">Bradyrhizobium symbiodeficiens</name>
    <dbReference type="NCBI Taxonomy" id="1404367"/>
    <lineage>
        <taxon>Bacteria</taxon>
        <taxon>Pseudomonadati</taxon>
        <taxon>Pseudomonadota</taxon>
        <taxon>Alphaproteobacteria</taxon>
        <taxon>Hyphomicrobiales</taxon>
        <taxon>Nitrobacteraceae</taxon>
        <taxon>Bradyrhizobium</taxon>
    </lineage>
</organism>
<protein>
    <submittedName>
        <fullName evidence="3">Uncharacterized protein</fullName>
    </submittedName>
</protein>
<dbReference type="AlphaFoldDB" id="A0A2U8Q6F5"/>
<dbReference type="Proteomes" id="UP000500895">
    <property type="component" value="Chromosome"/>
</dbReference>
<evidence type="ECO:0000313" key="4">
    <source>
        <dbReference type="Proteomes" id="UP000319298"/>
    </source>
</evidence>
<evidence type="ECO:0000313" key="5">
    <source>
        <dbReference type="Proteomes" id="UP000500895"/>
    </source>
</evidence>